<keyword evidence="2" id="KW-1185">Reference proteome</keyword>
<protein>
    <submittedName>
        <fullName evidence="1">Uncharacterized protein</fullName>
    </submittedName>
</protein>
<reference evidence="1 2" key="1">
    <citation type="journal article" date="2018" name="Sci. Rep.">
        <title>Genomic signatures of local adaptation to the degree of environmental predictability in rotifers.</title>
        <authorList>
            <person name="Franch-Gras L."/>
            <person name="Hahn C."/>
            <person name="Garcia-Roger E.M."/>
            <person name="Carmona M.J."/>
            <person name="Serra M."/>
            <person name="Gomez A."/>
        </authorList>
    </citation>
    <scope>NUCLEOTIDE SEQUENCE [LARGE SCALE GENOMIC DNA]</scope>
    <source>
        <strain evidence="1">HYR1</strain>
    </source>
</reference>
<evidence type="ECO:0000313" key="2">
    <source>
        <dbReference type="Proteomes" id="UP000276133"/>
    </source>
</evidence>
<organism evidence="1 2">
    <name type="scientific">Brachionus plicatilis</name>
    <name type="common">Marine rotifer</name>
    <name type="synonym">Brachionus muelleri</name>
    <dbReference type="NCBI Taxonomy" id="10195"/>
    <lineage>
        <taxon>Eukaryota</taxon>
        <taxon>Metazoa</taxon>
        <taxon>Spiralia</taxon>
        <taxon>Gnathifera</taxon>
        <taxon>Rotifera</taxon>
        <taxon>Eurotatoria</taxon>
        <taxon>Monogononta</taxon>
        <taxon>Pseudotrocha</taxon>
        <taxon>Ploima</taxon>
        <taxon>Brachionidae</taxon>
        <taxon>Brachionus</taxon>
    </lineage>
</organism>
<dbReference type="AlphaFoldDB" id="A0A3M7SQJ1"/>
<dbReference type="EMBL" id="REGN01000963">
    <property type="protein sequence ID" value="RNA37890.1"/>
    <property type="molecule type" value="Genomic_DNA"/>
</dbReference>
<comment type="caution">
    <text evidence="1">The sequence shown here is derived from an EMBL/GenBank/DDBJ whole genome shotgun (WGS) entry which is preliminary data.</text>
</comment>
<evidence type="ECO:0000313" key="1">
    <source>
        <dbReference type="EMBL" id="RNA37890.1"/>
    </source>
</evidence>
<proteinExistence type="predicted"/>
<name>A0A3M7SQJ1_BRAPC</name>
<sequence>MIIRRDFEILMDLSSLEIIQLQDEIINKILEFIIIENFIIVSVFCEDALHLLDYSLTKYWLRLKSEKRLKISLDVTNHCYFNSKPAYMIEIIISNFENIFFSALRYTETK</sequence>
<dbReference type="Proteomes" id="UP000276133">
    <property type="component" value="Unassembled WGS sequence"/>
</dbReference>
<gene>
    <name evidence="1" type="ORF">BpHYR1_036613</name>
</gene>
<accession>A0A3M7SQJ1</accession>